<reference evidence="1 2" key="1">
    <citation type="journal article" date="2014" name="Antonie Van Leeuwenhoek">
        <title>Hyphomonas beringensis sp. nov. and Hyphomonas chukchiensis sp. nov., isolated from surface seawater of the Bering Sea and Chukchi Sea.</title>
        <authorList>
            <person name="Li C."/>
            <person name="Lai Q."/>
            <person name="Li G."/>
            <person name="Dong C."/>
            <person name="Wang J."/>
            <person name="Liao Y."/>
            <person name="Shao Z."/>
        </authorList>
    </citation>
    <scope>NUCLEOTIDE SEQUENCE [LARGE SCALE GENOMIC DNA]</scope>
    <source>
        <strain evidence="1 2">BH-BN04-4</strain>
    </source>
</reference>
<dbReference type="PATRIC" id="fig|1280947.3.peg.703"/>
<evidence type="ECO:0000313" key="2">
    <source>
        <dbReference type="Proteomes" id="UP000027190"/>
    </source>
</evidence>
<keyword evidence="2" id="KW-1185">Reference proteome</keyword>
<dbReference type="InterPro" id="IPR032466">
    <property type="entry name" value="Metal_Hydrolase"/>
</dbReference>
<dbReference type="SUPFAM" id="SSF51556">
    <property type="entry name" value="Metallo-dependent hydrolases"/>
    <property type="match status" value="1"/>
</dbReference>
<evidence type="ECO:0008006" key="3">
    <source>
        <dbReference type="Google" id="ProtNLM"/>
    </source>
</evidence>
<dbReference type="PANTHER" id="PTHR10443">
    <property type="entry name" value="MICROSOMAL DIPEPTIDASE"/>
    <property type="match status" value="1"/>
</dbReference>
<accession>A0A062UR98</accession>
<dbReference type="PROSITE" id="PS51365">
    <property type="entry name" value="RENAL_DIPEPTIDASE_2"/>
    <property type="match status" value="1"/>
</dbReference>
<dbReference type="GO" id="GO:0006508">
    <property type="term" value="P:proteolysis"/>
    <property type="evidence" value="ECO:0007669"/>
    <property type="project" value="InterPro"/>
</dbReference>
<comment type="caution">
    <text evidence="1">The sequence shown here is derived from an EMBL/GenBank/DDBJ whole genome shotgun (WGS) entry which is preliminary data.</text>
</comment>
<dbReference type="Pfam" id="PF01244">
    <property type="entry name" value="Peptidase_M19"/>
    <property type="match status" value="1"/>
</dbReference>
<dbReference type="Gene3D" id="3.20.20.140">
    <property type="entry name" value="Metal-dependent hydrolases"/>
    <property type="match status" value="1"/>
</dbReference>
<dbReference type="PANTHER" id="PTHR10443:SF12">
    <property type="entry name" value="DIPEPTIDASE"/>
    <property type="match status" value="1"/>
</dbReference>
<organism evidence="1 2">
    <name type="scientific">Hyphomonas chukchiensis</name>
    <dbReference type="NCBI Taxonomy" id="1280947"/>
    <lineage>
        <taxon>Bacteria</taxon>
        <taxon>Pseudomonadati</taxon>
        <taxon>Pseudomonadota</taxon>
        <taxon>Alphaproteobacteria</taxon>
        <taxon>Hyphomonadales</taxon>
        <taxon>Hyphomonadaceae</taxon>
        <taxon>Hyphomonas</taxon>
    </lineage>
</organism>
<dbReference type="AlphaFoldDB" id="A0A062UR98"/>
<dbReference type="InterPro" id="IPR008257">
    <property type="entry name" value="Pept_M19"/>
</dbReference>
<evidence type="ECO:0000313" key="1">
    <source>
        <dbReference type="EMBL" id="KCZ60663.1"/>
    </source>
</evidence>
<gene>
    <name evidence="1" type="ORF">HY30_11865</name>
</gene>
<sequence>MMINGNMVIPGNSDEPLSDEDKALIRSTGITALKITAGGSQGTYDETLEELGAYAKVFANNPDVFMKIDSAADIETAFATERVGIILGFEASTMHEGKTERIAEFAGRGVRIMQLSYNVASPFGTGVMVTEGPKGLTALGREAIAVMEANRVLLDLSHSDRETTLEAIKASSHAPAITHAGCAAVNSHPRNKTDDVLRALAGKGGVVGLYELSYLTPDLTQTPLSAYMAHLEHALNMCGEDHVGIGSDALMLAFDTSPESKAAWDESITARREAGVAAPGEGPMPFVEGLNGPQRMSMIADRLALLGYKSGVVDKVMGRNFERVMKQAWATI</sequence>
<dbReference type="GO" id="GO:0070573">
    <property type="term" value="F:metallodipeptidase activity"/>
    <property type="evidence" value="ECO:0007669"/>
    <property type="project" value="InterPro"/>
</dbReference>
<dbReference type="EMBL" id="AWFG01000002">
    <property type="protein sequence ID" value="KCZ60663.1"/>
    <property type="molecule type" value="Genomic_DNA"/>
</dbReference>
<protein>
    <recommendedName>
        <fullName evidence="3">Peptidase M19</fullName>
    </recommendedName>
</protein>
<name>A0A062UR98_9PROT</name>
<proteinExistence type="predicted"/>
<dbReference type="Proteomes" id="UP000027190">
    <property type="component" value="Unassembled WGS sequence"/>
</dbReference>
<dbReference type="STRING" id="1280947.HY30_11865"/>
<dbReference type="eggNOG" id="COG2355">
    <property type="taxonomic scope" value="Bacteria"/>
</dbReference>